<evidence type="ECO:0000313" key="3">
    <source>
        <dbReference type="Proteomes" id="UP000207582"/>
    </source>
</evidence>
<dbReference type="Proteomes" id="UP000207582">
    <property type="component" value="Segment"/>
</dbReference>
<proteinExistence type="predicted"/>
<dbReference type="EMBL" id="DQ017380">
    <property type="protein sequence ID" value="AAZ67495.1"/>
    <property type="molecule type" value="Genomic_DNA"/>
</dbReference>
<dbReference type="GeneID" id="5142021"/>
<organism evidence="1 3">
    <name type="scientific">Trichoplusia ni single nucleopolyhedrovirus</name>
    <dbReference type="NCBI Taxonomy" id="332054"/>
    <lineage>
        <taxon>Viruses</taxon>
        <taxon>Viruses incertae sedis</taxon>
        <taxon>Naldaviricetes</taxon>
        <taxon>Lefavirales</taxon>
        <taxon>Baculoviridae</taxon>
        <taxon>Alphabaculovirus</taxon>
        <taxon>Alphabaculovirus trini</taxon>
    </lineage>
</organism>
<keyword evidence="3" id="KW-1185">Reference proteome</keyword>
<reference evidence="1 3" key="1">
    <citation type="journal article" date="2005" name="Virology">
        <title>Sequence analysis of the complete genome of Trichoplusia ni single nucleopolyhedrovirus and the identification of a baculoviral photolyase gene.</title>
        <authorList>
            <person name="Willis L.G."/>
            <person name="Seipp R."/>
            <person name="Siepp R."/>
            <person name="Stewart T.M."/>
            <person name="Erlandson M.A."/>
            <person name="Theilmann D.A."/>
        </authorList>
    </citation>
    <scope>NUCLEOTIDE SEQUENCE [LARGE SCALE GENOMIC DNA]</scope>
</reference>
<dbReference type="RefSeq" id="YP_309014.1">
    <property type="nucleotide sequence ID" value="NC_007383.1"/>
</dbReference>
<dbReference type="EMBL" id="MH577296">
    <property type="protein sequence ID" value="QBI90348.1"/>
    <property type="molecule type" value="Genomic_DNA"/>
</dbReference>
<name>Q461U1_9ABAC</name>
<evidence type="ECO:0000313" key="1">
    <source>
        <dbReference type="EMBL" id="AAZ67495.1"/>
    </source>
</evidence>
<reference evidence="2" key="2">
    <citation type="submission" date="2018-07" db="EMBL/GenBank/DDBJ databases">
        <title>A new Alphabaculovirus highly virulent isolated from Trichoplusia ni (TnSNPV).</title>
        <authorList>
            <person name="Bivian-Hernandez M.D.L.A."/>
            <person name="Del Rincon-Castro M.C."/>
            <person name="Ibarra J.E."/>
        </authorList>
    </citation>
    <scope>NUCLEOTIDE SEQUENCE</scope>
    <source>
        <strain evidence="2">LBIV-4</strain>
    </source>
</reference>
<accession>Q461U1</accession>
<protein>
    <submittedName>
        <fullName evidence="2">Gp16</fullName>
    </submittedName>
    <submittedName>
        <fullName evidence="1">Orf125</fullName>
    </submittedName>
</protein>
<sequence>MNYSAVTLVLLVAYLWHTGSISHELAAIKKLLTFIYEAIQDRFDAIVYDMAKFRNDTMFYLNRIQNTTKITYDLVVTNGNKIDVINQKIDTIINK</sequence>
<dbReference type="OrthoDB" id="24616at10239"/>
<evidence type="ECO:0000313" key="2">
    <source>
        <dbReference type="EMBL" id="QBI90348.1"/>
    </source>
</evidence>
<dbReference type="KEGG" id="vg:5142021"/>